<reference evidence="1 2" key="1">
    <citation type="submission" date="2023-07" db="EMBL/GenBank/DDBJ databases">
        <title>Sequencing the genomes of 1000 actinobacteria strains.</title>
        <authorList>
            <person name="Klenk H.-P."/>
        </authorList>
    </citation>
    <scope>NUCLEOTIDE SEQUENCE [LARGE SCALE GENOMIC DNA]</scope>
    <source>
        <strain evidence="1 2">DSM 14555</strain>
    </source>
</reference>
<dbReference type="NCBIfam" id="TIGR02243">
    <property type="entry name" value="putative baseplate assembly protein"/>
    <property type="match status" value="1"/>
</dbReference>
<evidence type="ECO:0000313" key="1">
    <source>
        <dbReference type="EMBL" id="MDR6268121.1"/>
    </source>
</evidence>
<dbReference type="InterPro" id="IPR011749">
    <property type="entry name" value="CHP02243"/>
</dbReference>
<accession>A0ABU1J6R8</accession>
<organism evidence="1 2">
    <name type="scientific">Arthrobacter russicus</name>
    <dbReference type="NCBI Taxonomy" id="172040"/>
    <lineage>
        <taxon>Bacteria</taxon>
        <taxon>Bacillati</taxon>
        <taxon>Actinomycetota</taxon>
        <taxon>Actinomycetes</taxon>
        <taxon>Micrococcales</taxon>
        <taxon>Micrococcaceae</taxon>
        <taxon>Arthrobacter</taxon>
    </lineage>
</organism>
<dbReference type="Proteomes" id="UP001185069">
    <property type="component" value="Unassembled WGS sequence"/>
</dbReference>
<dbReference type="Pfam" id="PF05947">
    <property type="entry name" value="T6SS_TssF"/>
    <property type="match status" value="1"/>
</dbReference>
<protein>
    <submittedName>
        <fullName evidence="1">Phage baseplate assembly protein</fullName>
    </submittedName>
</protein>
<comment type="caution">
    <text evidence="1">The sequence shown here is derived from an EMBL/GenBank/DDBJ whole genome shotgun (WGS) entry which is preliminary data.</text>
</comment>
<proteinExistence type="predicted"/>
<keyword evidence="2" id="KW-1185">Reference proteome</keyword>
<gene>
    <name evidence="1" type="ORF">JOE69_000359</name>
</gene>
<dbReference type="EMBL" id="JAVDQF010000001">
    <property type="protein sequence ID" value="MDR6268121.1"/>
    <property type="molecule type" value="Genomic_DNA"/>
</dbReference>
<dbReference type="InterPro" id="IPR010272">
    <property type="entry name" value="T6SS_TssF"/>
</dbReference>
<dbReference type="RefSeq" id="WP_309795567.1">
    <property type="nucleotide sequence ID" value="NZ_BAAAHY010000006.1"/>
</dbReference>
<name>A0ABU1J6R8_9MICC</name>
<sequence length="649" mass="69324">MLPAPHLDDRRFQDLVDDAKRRIAHHCPEWTDHNVSDPGVTLIESFAFMMDEISYRLNRVPDRLYVKFLDLLGVQLHAPAAATTELVVKLSAARPEAVVVPLGTEAATRRTDDDAAVVFQTTAELSIPPRKLAYLLAAAVDGEPIDRFEQLGSAAEQPVFSPQPAEGDSLLIGLDDAAANTLIALRFDCSVRGVGVDPRRPPLVWEAWTGKSWRACAVEDDGTGGLNKAGDVLLVLPAGHTASVLSGVRAGWIRCRVTVPEEGFSFYSASPVIRSLEAFSIGGVVRAAHAETVQEETLGISEGVPGQVFALAHGPMVDDGLPLSVEVATGSGWQRWQEVDSFAGFGDSDPVVMLDRSAGLVHFPPAVREADGSLRQFGALPPLGAAIRIPEYRVGGGPSGNLSTRAISVLRGSVPFVSEVYNRRPAQGGIAAETIAEAMQRGPLALRSRDRAVTAEDYEELALAAAPSIARVRCVPAAATEAQHGVRLLVVPAAAAEADGRLRFEDLVPSESVLQTIAGELEERRPIGARLVVEPPLYKGVTVVAKLIAKPAADRERLEDQAVEALYQFLDPVRGGPVGNGWPFGRPVHAGEVYALLQALPGVELVDDVLLFAADPISGERGDPVQKMALGSQELVFSFEHRVRIGAPL</sequence>
<evidence type="ECO:0000313" key="2">
    <source>
        <dbReference type="Proteomes" id="UP001185069"/>
    </source>
</evidence>